<dbReference type="Gene3D" id="1.20.1250.20">
    <property type="entry name" value="MFS general substrate transporter like domains"/>
    <property type="match status" value="1"/>
</dbReference>
<keyword evidence="3" id="KW-1003">Cell membrane</keyword>
<dbReference type="OrthoDB" id="4668943at2"/>
<keyword evidence="2" id="KW-0813">Transport</keyword>
<dbReference type="GO" id="GO:0022857">
    <property type="term" value="F:transmembrane transporter activity"/>
    <property type="evidence" value="ECO:0007669"/>
    <property type="project" value="InterPro"/>
</dbReference>
<dbReference type="CDD" id="cd17321">
    <property type="entry name" value="MFS_MMR_MDR_like"/>
    <property type="match status" value="1"/>
</dbReference>
<evidence type="ECO:0000313" key="10">
    <source>
        <dbReference type="Proteomes" id="UP000199103"/>
    </source>
</evidence>
<protein>
    <submittedName>
        <fullName evidence="9">Drug resistance transporter, EmrB/QacA subfamily</fullName>
    </submittedName>
</protein>
<keyword evidence="4 7" id="KW-0812">Transmembrane</keyword>
<keyword evidence="10" id="KW-1185">Reference proteome</keyword>
<dbReference type="GO" id="GO:0005886">
    <property type="term" value="C:plasma membrane"/>
    <property type="evidence" value="ECO:0007669"/>
    <property type="project" value="UniProtKB-SubCell"/>
</dbReference>
<feature type="transmembrane region" description="Helical" evidence="7">
    <location>
        <begin position="115"/>
        <end position="137"/>
    </location>
</feature>
<feature type="transmembrane region" description="Helical" evidence="7">
    <location>
        <begin position="21"/>
        <end position="46"/>
    </location>
</feature>
<comment type="subcellular location">
    <subcellularLocation>
        <location evidence="1">Cell membrane</location>
        <topology evidence="1">Multi-pass membrane protein</topology>
    </subcellularLocation>
</comment>
<evidence type="ECO:0000313" key="9">
    <source>
        <dbReference type="EMBL" id="SDS37599.1"/>
    </source>
</evidence>
<dbReference type="AlphaFoldDB" id="A0A1H1RRF3"/>
<dbReference type="STRING" id="630515.SAMN04489812_1723"/>
<dbReference type="EMBL" id="LT629772">
    <property type="protein sequence ID" value="SDS37599.1"/>
    <property type="molecule type" value="Genomic_DNA"/>
</dbReference>
<feature type="transmembrane region" description="Helical" evidence="7">
    <location>
        <begin position="277"/>
        <end position="298"/>
    </location>
</feature>
<keyword evidence="6 7" id="KW-0472">Membrane</keyword>
<dbReference type="RefSeq" id="WP_091522970.1">
    <property type="nucleotide sequence ID" value="NZ_LT629772.1"/>
</dbReference>
<evidence type="ECO:0000256" key="3">
    <source>
        <dbReference type="ARBA" id="ARBA00022475"/>
    </source>
</evidence>
<feature type="transmembrane region" description="Helical" evidence="7">
    <location>
        <begin position="366"/>
        <end position="386"/>
    </location>
</feature>
<feature type="transmembrane region" description="Helical" evidence="7">
    <location>
        <begin position="237"/>
        <end position="257"/>
    </location>
</feature>
<dbReference type="SUPFAM" id="SSF103473">
    <property type="entry name" value="MFS general substrate transporter"/>
    <property type="match status" value="1"/>
</dbReference>
<dbReference type="PROSITE" id="PS50850">
    <property type="entry name" value="MFS"/>
    <property type="match status" value="1"/>
</dbReference>
<proteinExistence type="predicted"/>
<dbReference type="Pfam" id="PF07690">
    <property type="entry name" value="MFS_1"/>
    <property type="match status" value="1"/>
</dbReference>
<evidence type="ECO:0000256" key="2">
    <source>
        <dbReference type="ARBA" id="ARBA00022448"/>
    </source>
</evidence>
<sequence>MSAQTTALPDGVTTPPGRARAGIALAVILTAQLMLVLDATIVNVALPVIRGQFGFSPATLSWVLNAYTLAFGGLLLLGGRLGDVLGYRRTFMVGLSIFVISSALGGAAQSAEWLITARAVQGIGAALAAPAALSLLTRSHPEGPARNRALGLFAAVSSGGASIGLILGGVLTSGASWRWSLLINVPIGIAAIVIGSRLLPDTERRREPFDIPGALTAVIGMTSLVAGFVWIPEYGWSLRTVVSLAVGVAAMASFAIIERRAGFPLFALRLLREPNRVTALLAFMLVVGGQMGGFFFLVQYLQVARGYDAFTSGLAFLPLTVGIFAVSRIAPRLITRYGPFAVGIGGMIILLAAHLMLSRITLDGNLIVGVLLPMMMLGIGAGATFLPMNIRILSGVPAQDAGSASGMLQTAQQAGGAALGLAVLIAASGIGSTGAGATPVPALITGMHHAFGTAVIFVSVAVAVTVGALIRERVVARRAAAQVVEM</sequence>
<evidence type="ECO:0000256" key="1">
    <source>
        <dbReference type="ARBA" id="ARBA00004651"/>
    </source>
</evidence>
<evidence type="ECO:0000256" key="7">
    <source>
        <dbReference type="SAM" id="Phobius"/>
    </source>
</evidence>
<dbReference type="PANTHER" id="PTHR42718:SF46">
    <property type="entry name" value="BLR6921 PROTEIN"/>
    <property type="match status" value="1"/>
</dbReference>
<gene>
    <name evidence="9" type="ORF">SAMN04489812_1723</name>
</gene>
<evidence type="ECO:0000256" key="4">
    <source>
        <dbReference type="ARBA" id="ARBA00022692"/>
    </source>
</evidence>
<dbReference type="InterPro" id="IPR011701">
    <property type="entry name" value="MFS"/>
</dbReference>
<feature type="transmembrane region" description="Helical" evidence="7">
    <location>
        <begin position="337"/>
        <end position="360"/>
    </location>
</feature>
<feature type="transmembrane region" description="Helical" evidence="7">
    <location>
        <begin position="177"/>
        <end position="199"/>
    </location>
</feature>
<organism evidence="9 10">
    <name type="scientific">Microlunatus soli</name>
    <dbReference type="NCBI Taxonomy" id="630515"/>
    <lineage>
        <taxon>Bacteria</taxon>
        <taxon>Bacillati</taxon>
        <taxon>Actinomycetota</taxon>
        <taxon>Actinomycetes</taxon>
        <taxon>Propionibacteriales</taxon>
        <taxon>Propionibacteriaceae</taxon>
        <taxon>Microlunatus</taxon>
    </lineage>
</organism>
<reference evidence="9 10" key="1">
    <citation type="submission" date="2016-10" db="EMBL/GenBank/DDBJ databases">
        <authorList>
            <person name="de Groot N.N."/>
        </authorList>
    </citation>
    <scope>NUCLEOTIDE SEQUENCE [LARGE SCALE GENOMIC DNA]</scope>
    <source>
        <strain evidence="9 10">DSM 21800</strain>
    </source>
</reference>
<feature type="transmembrane region" description="Helical" evidence="7">
    <location>
        <begin position="149"/>
        <end position="171"/>
    </location>
</feature>
<keyword evidence="5 7" id="KW-1133">Transmembrane helix</keyword>
<dbReference type="Proteomes" id="UP000199103">
    <property type="component" value="Chromosome I"/>
</dbReference>
<accession>A0A1H1RRF3</accession>
<name>A0A1H1RRF3_9ACTN</name>
<evidence type="ECO:0000259" key="8">
    <source>
        <dbReference type="PROSITE" id="PS50850"/>
    </source>
</evidence>
<dbReference type="InterPro" id="IPR020846">
    <property type="entry name" value="MFS_dom"/>
</dbReference>
<evidence type="ECO:0000256" key="6">
    <source>
        <dbReference type="ARBA" id="ARBA00023136"/>
    </source>
</evidence>
<evidence type="ECO:0000256" key="5">
    <source>
        <dbReference type="ARBA" id="ARBA00022989"/>
    </source>
</evidence>
<feature type="domain" description="Major facilitator superfamily (MFS) profile" evidence="8">
    <location>
        <begin position="24"/>
        <end position="479"/>
    </location>
</feature>
<feature type="transmembrane region" description="Helical" evidence="7">
    <location>
        <begin position="58"/>
        <end position="78"/>
    </location>
</feature>
<feature type="transmembrane region" description="Helical" evidence="7">
    <location>
        <begin position="211"/>
        <end position="231"/>
    </location>
</feature>
<dbReference type="InterPro" id="IPR036259">
    <property type="entry name" value="MFS_trans_sf"/>
</dbReference>
<feature type="transmembrane region" description="Helical" evidence="7">
    <location>
        <begin position="310"/>
        <end position="330"/>
    </location>
</feature>
<dbReference type="Gene3D" id="1.20.1720.10">
    <property type="entry name" value="Multidrug resistance protein D"/>
    <property type="match status" value="1"/>
</dbReference>
<feature type="transmembrane region" description="Helical" evidence="7">
    <location>
        <begin position="90"/>
        <end position="109"/>
    </location>
</feature>
<feature type="transmembrane region" description="Helical" evidence="7">
    <location>
        <begin position="449"/>
        <end position="470"/>
    </location>
</feature>
<feature type="transmembrane region" description="Helical" evidence="7">
    <location>
        <begin position="417"/>
        <end position="437"/>
    </location>
</feature>
<dbReference type="PANTHER" id="PTHR42718">
    <property type="entry name" value="MAJOR FACILITATOR SUPERFAMILY MULTIDRUG TRANSPORTER MFSC"/>
    <property type="match status" value="1"/>
</dbReference>